<reference evidence="1" key="1">
    <citation type="submission" date="2022-11" db="EMBL/GenBank/DDBJ databases">
        <authorList>
            <person name="Petersen C."/>
        </authorList>
    </citation>
    <scope>NUCLEOTIDE SEQUENCE</scope>
    <source>
        <strain evidence="1">IBT 30761</strain>
    </source>
</reference>
<accession>A0A9W9KG77</accession>
<comment type="caution">
    <text evidence="1">The sequence shown here is derived from an EMBL/GenBank/DDBJ whole genome shotgun (WGS) entry which is preliminary data.</text>
</comment>
<sequence>MDDDRMDDAPAESKVPDRAPDRLAALIWDRFPFFMAVPSDDDDLDATARKVRTLADAVANGCEITLSPAQDTLPGRRDVEDFAKERMLAVEREHYELWKKGAIQLPPFDWDANKLQLHKNQKPENFYGRMAAMDIIWNHQGTTPENVIWLSNNIRSMLPLVKAVEKMLGAHAHLEQCDPLAKFSDQEVAEIQSLQFISAVVDANVAREKARFQQLVASINASQEKLKARLKWFDK</sequence>
<organism evidence="1 2">
    <name type="scientific">Penicillium argentinense</name>
    <dbReference type="NCBI Taxonomy" id="1131581"/>
    <lineage>
        <taxon>Eukaryota</taxon>
        <taxon>Fungi</taxon>
        <taxon>Dikarya</taxon>
        <taxon>Ascomycota</taxon>
        <taxon>Pezizomycotina</taxon>
        <taxon>Eurotiomycetes</taxon>
        <taxon>Eurotiomycetidae</taxon>
        <taxon>Eurotiales</taxon>
        <taxon>Aspergillaceae</taxon>
        <taxon>Penicillium</taxon>
    </lineage>
</organism>
<dbReference type="AlphaFoldDB" id="A0A9W9KG77"/>
<name>A0A9W9KG77_9EURO</name>
<evidence type="ECO:0000313" key="2">
    <source>
        <dbReference type="Proteomes" id="UP001149074"/>
    </source>
</evidence>
<evidence type="ECO:0000313" key="1">
    <source>
        <dbReference type="EMBL" id="KAJ5103982.1"/>
    </source>
</evidence>
<dbReference type="RefSeq" id="XP_056477362.1">
    <property type="nucleotide sequence ID" value="XM_056617005.1"/>
</dbReference>
<dbReference type="Proteomes" id="UP001149074">
    <property type="component" value="Unassembled WGS sequence"/>
</dbReference>
<proteinExistence type="predicted"/>
<reference evidence="1" key="2">
    <citation type="journal article" date="2023" name="IMA Fungus">
        <title>Comparative genomic study of the Penicillium genus elucidates a diverse pangenome and 15 lateral gene transfer events.</title>
        <authorList>
            <person name="Petersen C."/>
            <person name="Sorensen T."/>
            <person name="Nielsen M.R."/>
            <person name="Sondergaard T.E."/>
            <person name="Sorensen J.L."/>
            <person name="Fitzpatrick D.A."/>
            <person name="Frisvad J.C."/>
            <person name="Nielsen K.L."/>
        </authorList>
    </citation>
    <scope>NUCLEOTIDE SEQUENCE</scope>
    <source>
        <strain evidence="1">IBT 30761</strain>
    </source>
</reference>
<gene>
    <name evidence="1" type="ORF">N7532_004511</name>
</gene>
<dbReference type="EMBL" id="JAPQKI010000004">
    <property type="protein sequence ID" value="KAJ5103982.1"/>
    <property type="molecule type" value="Genomic_DNA"/>
</dbReference>
<protein>
    <submittedName>
        <fullName evidence="1">Uncharacterized protein</fullName>
    </submittedName>
</protein>
<keyword evidence="2" id="KW-1185">Reference proteome</keyword>
<dbReference type="OrthoDB" id="4812032at2759"/>
<dbReference type="GeneID" id="81355984"/>